<comment type="caution">
    <text evidence="1">The sequence shown here is derived from an EMBL/GenBank/DDBJ whole genome shotgun (WGS) entry which is preliminary data.</text>
</comment>
<keyword evidence="2" id="KW-1185">Reference proteome</keyword>
<organism evidence="1 2">
    <name type="scientific">Triparma columacea</name>
    <dbReference type="NCBI Taxonomy" id="722753"/>
    <lineage>
        <taxon>Eukaryota</taxon>
        <taxon>Sar</taxon>
        <taxon>Stramenopiles</taxon>
        <taxon>Ochrophyta</taxon>
        <taxon>Bolidophyceae</taxon>
        <taxon>Parmales</taxon>
        <taxon>Triparmaceae</taxon>
        <taxon>Triparma</taxon>
    </lineage>
</organism>
<evidence type="ECO:0000313" key="1">
    <source>
        <dbReference type="EMBL" id="GMI45992.1"/>
    </source>
</evidence>
<name>A0A9W7GL65_9STRA</name>
<dbReference type="EMBL" id="BRYA01000275">
    <property type="protein sequence ID" value="GMI45992.1"/>
    <property type="molecule type" value="Genomic_DNA"/>
</dbReference>
<gene>
    <name evidence="1" type="ORF">TrCOL_g4235</name>
</gene>
<sequence>MEADLMRAEAAAALARGVMGVENEEGGGGGMLMNFGIVMEEGDREEGIAATKETIEEISRIRGEGGKWDGGEGGGGRWIRGGGVKWVGKGVEVKKKKRERLEIDAVKDNMATFFNPYAKDRDKSKEVDYVGGIGEGVEVEVILTNLLAAPVDIKGCRVVVSGVPVTSIERDVTLRGGERGTYRFMIHLKEEGGGRITGLEGILWRRAVKVEVEEKGLRVVGKVPRLRGGVEKLEAKVATGEVLTMEKVWWEGKGVEAIKVQVDGVAGYEGGVGGGEFRRERDGVGVKVEGGSEGVGMQVTLFPPTVGNGE</sequence>
<proteinExistence type="predicted"/>
<reference evidence="2" key="1">
    <citation type="journal article" date="2023" name="Commun. Biol.">
        <title>Genome analysis of Parmales, the sister group of diatoms, reveals the evolutionary specialization of diatoms from phago-mixotrophs to photoautotrophs.</title>
        <authorList>
            <person name="Ban H."/>
            <person name="Sato S."/>
            <person name="Yoshikawa S."/>
            <person name="Yamada K."/>
            <person name="Nakamura Y."/>
            <person name="Ichinomiya M."/>
            <person name="Sato N."/>
            <person name="Blanc-Mathieu R."/>
            <person name="Endo H."/>
            <person name="Kuwata A."/>
            <person name="Ogata H."/>
        </authorList>
    </citation>
    <scope>NUCLEOTIDE SEQUENCE [LARGE SCALE GENOMIC DNA]</scope>
</reference>
<accession>A0A9W7GL65</accession>
<dbReference type="Proteomes" id="UP001165065">
    <property type="component" value="Unassembled WGS sequence"/>
</dbReference>
<evidence type="ECO:0000313" key="2">
    <source>
        <dbReference type="Proteomes" id="UP001165065"/>
    </source>
</evidence>
<dbReference type="AlphaFoldDB" id="A0A9W7GL65"/>
<feature type="non-terminal residue" evidence="1">
    <location>
        <position position="1"/>
    </location>
</feature>
<protein>
    <submittedName>
        <fullName evidence="1">Uncharacterized protein</fullName>
    </submittedName>
</protein>